<feature type="transmembrane region" description="Helical" evidence="5">
    <location>
        <begin position="113"/>
        <end position="132"/>
    </location>
</feature>
<sequence length="339" mass="37840">MELEKNRIVYGSSNLCFVSGGVVPLRLRCSSGRQLAVGRRRCSVQLSAETIDDEQRDTDSRTAKWKAEGDFALKAAFANIAAGLLIPALAASYQAGSLEEFITLMSTRYVSHYELLALLLAFGTAHSGLASLRATVTEVIGERLYRVGFAFVSIPWAVLNIGFFIAHRYDGMQLWRIQGVPGAPEAVWISAALSFYLLYPATFNLLEIAAVQKPTFRIYETGIMRITRHPQLWGQVLWCICHSAWIGTTMPLVASAGLLAHHFLGAWNGDRRLRLKYGKEWEEYAERTSLLPFEAVLDGRQKLDIREFLKPAYIGVTAFILGLSKAHPIMLRAKEIIPF</sequence>
<gene>
    <name evidence="7" type="ORF">NDN08_004729</name>
</gene>
<feature type="transmembrane region" description="Helical" evidence="5">
    <location>
        <begin position="232"/>
        <end position="254"/>
    </location>
</feature>
<dbReference type="InterPro" id="IPR009915">
    <property type="entry name" value="NnrU_dom"/>
</dbReference>
<evidence type="ECO:0000256" key="3">
    <source>
        <dbReference type="ARBA" id="ARBA00022989"/>
    </source>
</evidence>
<proteinExistence type="predicted"/>
<protein>
    <recommendedName>
        <fullName evidence="6">NnrU domain-containing protein</fullName>
    </recommendedName>
</protein>
<evidence type="ECO:0000256" key="1">
    <source>
        <dbReference type="ARBA" id="ARBA00004141"/>
    </source>
</evidence>
<dbReference type="PANTHER" id="PTHR35988">
    <property type="entry name" value="15-CIS-ZETA-CAROTENE ISOMERASE, CHLOROPLASTIC"/>
    <property type="match status" value="1"/>
</dbReference>
<comment type="subcellular location">
    <subcellularLocation>
        <location evidence="1">Membrane</location>
        <topology evidence="1">Multi-pass membrane protein</topology>
    </subcellularLocation>
</comment>
<comment type="caution">
    <text evidence="7">The sequence shown here is derived from an EMBL/GenBank/DDBJ whole genome shotgun (WGS) entry which is preliminary data.</text>
</comment>
<keyword evidence="8" id="KW-1185">Reference proteome</keyword>
<dbReference type="GO" id="GO:0090471">
    <property type="term" value="F:9,15,9'-tri-cis-zeta-carotene isomerase activity"/>
    <property type="evidence" value="ECO:0007669"/>
    <property type="project" value="TreeGrafter"/>
</dbReference>
<dbReference type="PANTHER" id="PTHR35988:SF2">
    <property type="entry name" value="15-CIS-ZETA-CAROTENE ISOMERASE, CHLOROPLASTIC"/>
    <property type="match status" value="1"/>
</dbReference>
<evidence type="ECO:0000313" key="8">
    <source>
        <dbReference type="Proteomes" id="UP001157974"/>
    </source>
</evidence>
<keyword evidence="4 5" id="KW-0472">Membrane</keyword>
<name>A0AAV8UR60_9RHOD</name>
<dbReference type="Gene3D" id="1.20.120.1630">
    <property type="match status" value="1"/>
</dbReference>
<feature type="transmembrane region" description="Helical" evidence="5">
    <location>
        <begin position="71"/>
        <end position="93"/>
    </location>
</feature>
<dbReference type="Proteomes" id="UP001157974">
    <property type="component" value="Unassembled WGS sequence"/>
</dbReference>
<dbReference type="Pfam" id="PF07298">
    <property type="entry name" value="NnrU"/>
    <property type="match status" value="1"/>
</dbReference>
<feature type="domain" description="NnrU" evidence="6">
    <location>
        <begin position="115"/>
        <end position="331"/>
    </location>
</feature>
<evidence type="ECO:0000256" key="5">
    <source>
        <dbReference type="SAM" id="Phobius"/>
    </source>
</evidence>
<dbReference type="GO" id="GO:0016020">
    <property type="term" value="C:membrane"/>
    <property type="evidence" value="ECO:0007669"/>
    <property type="project" value="UniProtKB-SubCell"/>
</dbReference>
<dbReference type="AlphaFoldDB" id="A0AAV8UR60"/>
<keyword evidence="2 5" id="KW-0812">Transmembrane</keyword>
<feature type="transmembrane region" description="Helical" evidence="5">
    <location>
        <begin position="186"/>
        <end position="211"/>
    </location>
</feature>
<keyword evidence="3 5" id="KW-1133">Transmembrane helix</keyword>
<organism evidence="7 8">
    <name type="scientific">Rhodosorus marinus</name>
    <dbReference type="NCBI Taxonomy" id="101924"/>
    <lineage>
        <taxon>Eukaryota</taxon>
        <taxon>Rhodophyta</taxon>
        <taxon>Stylonematophyceae</taxon>
        <taxon>Stylonematales</taxon>
        <taxon>Stylonemataceae</taxon>
        <taxon>Rhodosorus</taxon>
    </lineage>
</organism>
<accession>A0AAV8UR60</accession>
<dbReference type="EMBL" id="JAMWBK010000007">
    <property type="protein sequence ID" value="KAJ8903627.1"/>
    <property type="molecule type" value="Genomic_DNA"/>
</dbReference>
<dbReference type="GO" id="GO:0009507">
    <property type="term" value="C:chloroplast"/>
    <property type="evidence" value="ECO:0007669"/>
    <property type="project" value="TreeGrafter"/>
</dbReference>
<evidence type="ECO:0000259" key="6">
    <source>
        <dbReference type="Pfam" id="PF07298"/>
    </source>
</evidence>
<reference evidence="7 8" key="1">
    <citation type="journal article" date="2023" name="Nat. Commun.">
        <title>Origin of minicircular mitochondrial genomes in red algae.</title>
        <authorList>
            <person name="Lee Y."/>
            <person name="Cho C.H."/>
            <person name="Lee Y.M."/>
            <person name="Park S.I."/>
            <person name="Yang J.H."/>
            <person name="West J.A."/>
            <person name="Bhattacharya D."/>
            <person name="Yoon H.S."/>
        </authorList>
    </citation>
    <scope>NUCLEOTIDE SEQUENCE [LARGE SCALE GENOMIC DNA]</scope>
    <source>
        <strain evidence="7 8">CCMP1338</strain>
        <tissue evidence="7">Whole cell</tissue>
    </source>
</reference>
<evidence type="ECO:0000313" key="7">
    <source>
        <dbReference type="EMBL" id="KAJ8903627.1"/>
    </source>
</evidence>
<evidence type="ECO:0000256" key="2">
    <source>
        <dbReference type="ARBA" id="ARBA00022692"/>
    </source>
</evidence>
<feature type="transmembrane region" description="Helical" evidence="5">
    <location>
        <begin position="144"/>
        <end position="166"/>
    </location>
</feature>
<evidence type="ECO:0000256" key="4">
    <source>
        <dbReference type="ARBA" id="ARBA00023136"/>
    </source>
</evidence>